<dbReference type="Pfam" id="PF14022">
    <property type="entry name" value="DUF4238"/>
    <property type="match status" value="1"/>
</dbReference>
<reference evidence="1 2" key="1">
    <citation type="submission" date="2016-11" db="EMBL/GenBank/DDBJ databases">
        <authorList>
            <person name="Jaros S."/>
            <person name="Januszkiewicz K."/>
            <person name="Wedrychowicz H."/>
        </authorList>
    </citation>
    <scope>NUCLEOTIDE SEQUENCE [LARGE SCALE GENOMIC DNA]</scope>
    <source>
        <strain evidence="1 2">DSM 25660</strain>
    </source>
</reference>
<evidence type="ECO:0008006" key="3">
    <source>
        <dbReference type="Google" id="ProtNLM"/>
    </source>
</evidence>
<dbReference type="Proteomes" id="UP000184147">
    <property type="component" value="Unassembled WGS sequence"/>
</dbReference>
<dbReference type="AlphaFoldDB" id="A0A1M5F7Z5"/>
<sequence length="304" mass="35523">LPAILTKLLKKLTLSKRHHYIPEFYIKGFVGNDGKVSVYNKKLGRIDSNRKSPKQVFFEWNRNTYNVHGEETDFVEKLYQFGEDKFSPIYRKLTERLEEIELTAKDLFHLILFIADIHWRVPNQDNEVSNHVKNLNPENSVFTIKSKITGENAPKELFDRIINEPSFIGSYRIIMAMQDYFGVERDSSLNNWKIYYAPKQDNHPHLLCDNPLIIKKKHEENILKSELIFPLSKSKIIYHTLGKHLKEIPPENRVSTDVLLFLQADNLVCGPDAAYLNSIANLASIYDAEWKIELLKNEVFNIFE</sequence>
<dbReference type="InterPro" id="IPR025332">
    <property type="entry name" value="DUF4238"/>
</dbReference>
<keyword evidence="2" id="KW-1185">Reference proteome</keyword>
<organism evidence="1 2">
    <name type="scientific">Flavobacterium fontis</name>
    <dbReference type="NCBI Taxonomy" id="1124188"/>
    <lineage>
        <taxon>Bacteria</taxon>
        <taxon>Pseudomonadati</taxon>
        <taxon>Bacteroidota</taxon>
        <taxon>Flavobacteriia</taxon>
        <taxon>Flavobacteriales</taxon>
        <taxon>Flavobacteriaceae</taxon>
        <taxon>Flavobacterium</taxon>
    </lineage>
</organism>
<dbReference type="EMBL" id="FQVQ01000036">
    <property type="protein sequence ID" value="SHF87232.1"/>
    <property type="molecule type" value="Genomic_DNA"/>
</dbReference>
<protein>
    <recommendedName>
        <fullName evidence="3">DUF4238 domain-containing protein</fullName>
    </recommendedName>
</protein>
<evidence type="ECO:0000313" key="2">
    <source>
        <dbReference type="Proteomes" id="UP000184147"/>
    </source>
</evidence>
<accession>A0A1M5F7Z5</accession>
<evidence type="ECO:0000313" key="1">
    <source>
        <dbReference type="EMBL" id="SHF87232.1"/>
    </source>
</evidence>
<proteinExistence type="predicted"/>
<dbReference type="OrthoDB" id="669645at2"/>
<feature type="non-terminal residue" evidence="1">
    <location>
        <position position="1"/>
    </location>
</feature>
<name>A0A1M5F7Z5_9FLAO</name>
<gene>
    <name evidence="1" type="ORF">SAMN05444377_1361</name>
</gene>
<dbReference type="RefSeq" id="WP_073365524.1">
    <property type="nucleotide sequence ID" value="NZ_FQVQ01000036.1"/>
</dbReference>